<accession>A0A2T0T3Z5</accession>
<evidence type="ECO:0000313" key="1">
    <source>
        <dbReference type="EMBL" id="PRY40400.1"/>
    </source>
</evidence>
<reference evidence="1 2" key="1">
    <citation type="submission" date="2018-03" db="EMBL/GenBank/DDBJ databases">
        <title>Genomic Encyclopedia of Archaeal and Bacterial Type Strains, Phase II (KMG-II): from individual species to whole genera.</title>
        <authorList>
            <person name="Goeker M."/>
        </authorList>
    </citation>
    <scope>NUCLEOTIDE SEQUENCE [LARGE SCALE GENOMIC DNA]</scope>
    <source>
        <strain evidence="1 2">DSM 44720</strain>
    </source>
</reference>
<organism evidence="1 2">
    <name type="scientific">Umezawaea tangerina</name>
    <dbReference type="NCBI Taxonomy" id="84725"/>
    <lineage>
        <taxon>Bacteria</taxon>
        <taxon>Bacillati</taxon>
        <taxon>Actinomycetota</taxon>
        <taxon>Actinomycetes</taxon>
        <taxon>Pseudonocardiales</taxon>
        <taxon>Pseudonocardiaceae</taxon>
        <taxon>Umezawaea</taxon>
    </lineage>
</organism>
<dbReference type="Gene3D" id="1.25.40.10">
    <property type="entry name" value="Tetratricopeptide repeat domain"/>
    <property type="match status" value="1"/>
</dbReference>
<name>A0A2T0T3Z5_9PSEU</name>
<dbReference type="EMBL" id="PVTF01000006">
    <property type="protein sequence ID" value="PRY40400.1"/>
    <property type="molecule type" value="Genomic_DNA"/>
</dbReference>
<dbReference type="SUPFAM" id="SSF48452">
    <property type="entry name" value="TPR-like"/>
    <property type="match status" value="1"/>
</dbReference>
<evidence type="ECO:0008006" key="3">
    <source>
        <dbReference type="Google" id="ProtNLM"/>
    </source>
</evidence>
<gene>
    <name evidence="1" type="ORF">CLV43_106135</name>
</gene>
<evidence type="ECO:0000313" key="2">
    <source>
        <dbReference type="Proteomes" id="UP000239494"/>
    </source>
</evidence>
<dbReference type="InterPro" id="IPR011990">
    <property type="entry name" value="TPR-like_helical_dom_sf"/>
</dbReference>
<dbReference type="AlphaFoldDB" id="A0A2T0T3Z5"/>
<comment type="caution">
    <text evidence="1">The sequence shown here is derived from an EMBL/GenBank/DDBJ whole genome shotgun (WGS) entry which is preliminary data.</text>
</comment>
<proteinExistence type="predicted"/>
<keyword evidence="2" id="KW-1185">Reference proteome</keyword>
<sequence length="748" mass="82462">MDPTEFQLWVSLNEARATNDTGARTALLEDLVGRADDADVPRVLFLARRDLSDAYRRRGHWDLVYRLLRECLADHDRRPWRFTEEDVATLLQWYAWLVECMVDFPDFGLDEIDRAVDDVEQRFLAAGRDPHEVHSVRRGVAAHLGDWEAAEAAFLRWTATAAVDEDDRWLSVVGIEQALARGDAESVSRAHALAAPILAETAVSDEPTVLVRCLMLLPLAEAGRWDEAVLAYRRVQRGMSGEAHSLENHGRLVEFCALTGNETAGVDRLGPMKGFESRKRPLATMEYATSVAVLADALVRAGRGDTRLDLGDDPNSVPFHEVARRMRRVALELADRFDRRNASTVVSDRVRTRLAARPLADFVPLSPTSRPPLRARTDGLSDTALLHLARLHDLRCEQDEARACLAAISATPPEPVAAGVAELRAKFFQDDDTEAVLRRCAEVYRRHGDECSALLTHCWLGLWIVYKGRTDEGLATTADAVAALRSTGDDSACAWGEHWLAHVLAGQGRHPEARASLTRGKQHARAAEDLLALGSLLDLESGISPDGAIDSATAALTAFIAADAPEKALESLARLRNTYEHLNDLASFQSLVTRLLESPPPTGSNRLHGHLRYLRACALIDAGHPAAAADDLNEAIGQASLREGARVEQWYQSTYANHAAARYEDAVDAGLVAANWLDHLRDHPHGLDTADWSDWADNARYLVAESYRHLGDHQAALRELRKLATNHGPLSATAFIAGTHLLDELDHR</sequence>
<protein>
    <recommendedName>
        <fullName evidence="3">Tetratricopeptide repeat protein</fullName>
    </recommendedName>
</protein>
<dbReference type="Proteomes" id="UP000239494">
    <property type="component" value="Unassembled WGS sequence"/>
</dbReference>